<comment type="caution">
    <text evidence="3">The sequence shown here is derived from an EMBL/GenBank/DDBJ whole genome shotgun (WGS) entry which is preliminary data.</text>
</comment>
<dbReference type="Proteomes" id="UP000622552">
    <property type="component" value="Unassembled WGS sequence"/>
</dbReference>
<proteinExistence type="predicted"/>
<evidence type="ECO:0000259" key="2">
    <source>
        <dbReference type="Pfam" id="PF13845"/>
    </source>
</evidence>
<evidence type="ECO:0000256" key="1">
    <source>
        <dbReference type="SAM" id="MobiDB-lite"/>
    </source>
</evidence>
<gene>
    <name evidence="3" type="ORF">IW245_005405</name>
</gene>
<dbReference type="Pfam" id="PF13845">
    <property type="entry name" value="Septum_form"/>
    <property type="match status" value="1"/>
</dbReference>
<dbReference type="EMBL" id="JADOUF010000001">
    <property type="protein sequence ID" value="MBG6139211.1"/>
    <property type="molecule type" value="Genomic_DNA"/>
</dbReference>
<name>A0A8J7GJD8_9ACTN</name>
<protein>
    <recommendedName>
        <fullName evidence="2">Septum formation-related domain-containing protein</fullName>
    </recommendedName>
</protein>
<dbReference type="AlphaFoldDB" id="A0A8J7GJD8"/>
<dbReference type="InterPro" id="IPR026004">
    <property type="entry name" value="Septum_form"/>
</dbReference>
<feature type="domain" description="Septum formation-related" evidence="2">
    <location>
        <begin position="38"/>
        <end position="212"/>
    </location>
</feature>
<feature type="region of interest" description="Disordered" evidence="1">
    <location>
        <begin position="23"/>
        <end position="42"/>
    </location>
</feature>
<reference evidence="3" key="1">
    <citation type="submission" date="2020-11" db="EMBL/GenBank/DDBJ databases">
        <title>Sequencing the genomes of 1000 actinobacteria strains.</title>
        <authorList>
            <person name="Klenk H.-P."/>
        </authorList>
    </citation>
    <scope>NUCLEOTIDE SEQUENCE</scope>
    <source>
        <strain evidence="3">DSM 45356</strain>
    </source>
</reference>
<accession>A0A8J7GJD8</accession>
<organism evidence="3 4">
    <name type="scientific">Longispora fulva</name>
    <dbReference type="NCBI Taxonomy" id="619741"/>
    <lineage>
        <taxon>Bacteria</taxon>
        <taxon>Bacillati</taxon>
        <taxon>Actinomycetota</taxon>
        <taxon>Actinomycetes</taxon>
        <taxon>Micromonosporales</taxon>
        <taxon>Micromonosporaceae</taxon>
        <taxon>Longispora</taxon>
    </lineage>
</organism>
<keyword evidence="4" id="KW-1185">Reference proteome</keyword>
<evidence type="ECO:0000313" key="4">
    <source>
        <dbReference type="Proteomes" id="UP000622552"/>
    </source>
</evidence>
<dbReference type="RefSeq" id="WP_197005892.1">
    <property type="nucleotide sequence ID" value="NZ_BONS01000012.1"/>
</dbReference>
<evidence type="ECO:0000313" key="3">
    <source>
        <dbReference type="EMBL" id="MBG6139211.1"/>
    </source>
</evidence>
<sequence length="265" mass="28383">MANGLNPDDSSVTPVAGECRHAAKAGTPDAGSDGFPAEHTGRRVKCAEPHEMETVYVGVYSTNWTEETGDKEMGEICASRADDYLGGRHQAHRIGLNSYVQAADEMSGKARWFACDVAEIGSAAFPALVTRKSSLRGALATPGPLAITCGDKVAKDYVYRGDCSAPHDLEFAGLFSVASDYHPESRVELDKVVSAGCQKSVTDFLGWDQRTFEENRSLDVTSWGPSVRTVGRGRATYRCFVTTLDNKKLTASVKGLGDKPVPLAG</sequence>